<dbReference type="AlphaFoldDB" id="A0A4R1NIS6"/>
<dbReference type="EMBL" id="SJOI01000001">
    <property type="protein sequence ID" value="TCL05811.1"/>
    <property type="molecule type" value="Genomic_DNA"/>
</dbReference>
<keyword evidence="2" id="KW-1185">Reference proteome</keyword>
<accession>A0A4R1NIS6</accession>
<protein>
    <submittedName>
        <fullName evidence="1">Uncharacterized protein</fullName>
    </submittedName>
</protein>
<evidence type="ECO:0000313" key="2">
    <source>
        <dbReference type="Proteomes" id="UP000294555"/>
    </source>
</evidence>
<organism evidence="1 2">
    <name type="scientific">Sodalis ligni</name>
    <dbReference type="NCBI Taxonomy" id="2697027"/>
    <lineage>
        <taxon>Bacteria</taxon>
        <taxon>Pseudomonadati</taxon>
        <taxon>Pseudomonadota</taxon>
        <taxon>Gammaproteobacteria</taxon>
        <taxon>Enterobacterales</taxon>
        <taxon>Bruguierivoracaceae</taxon>
        <taxon>Sodalis</taxon>
    </lineage>
</organism>
<dbReference type="Proteomes" id="UP000294555">
    <property type="component" value="Unassembled WGS sequence"/>
</dbReference>
<gene>
    <name evidence="1" type="ORF">EZJ58_4031</name>
</gene>
<sequence>MPTMTLSSCRRTDALLAIPFSAETDFTLLADYSEQFAETLLEVDEPMQRQALYIRLADCLATLLPTMDAPLPPHLVESLTVDELPSPRLGFEPDADLLCEYCLTLARLLTNRAVTPEMEQTLIGLMFELVSYFAGELKAPRWVRTGKGVKLIAEVENEDQEWVPRWHKTIQF</sequence>
<evidence type="ECO:0000313" key="1">
    <source>
        <dbReference type="EMBL" id="TCL05811.1"/>
    </source>
</evidence>
<dbReference type="RefSeq" id="WP_243701502.1">
    <property type="nucleotide sequence ID" value="NZ_SJOI01000001.1"/>
</dbReference>
<proteinExistence type="predicted"/>
<name>A0A4R1NIS6_9GAMM</name>
<reference evidence="1 2" key="1">
    <citation type="submission" date="2019-02" db="EMBL/GenBank/DDBJ databases">
        <title>Investigation of anaerobic lignin degradation for improved lignocellulosic biofuels.</title>
        <authorList>
            <person name="Deangelis K."/>
        </authorList>
    </citation>
    <scope>NUCLEOTIDE SEQUENCE [LARGE SCALE GENOMIC DNA]</scope>
    <source>
        <strain evidence="1 2">159R</strain>
    </source>
</reference>
<comment type="caution">
    <text evidence="1">The sequence shown here is derived from an EMBL/GenBank/DDBJ whole genome shotgun (WGS) entry which is preliminary data.</text>
</comment>